<dbReference type="Pfam" id="PF20516">
    <property type="entry name" value="PDDEXK_12"/>
    <property type="match status" value="1"/>
</dbReference>
<accession>A0A0N1J265</accession>
<feature type="compositionally biased region" description="Polar residues" evidence="1">
    <location>
        <begin position="38"/>
        <end position="54"/>
    </location>
</feature>
<evidence type="ECO:0000313" key="3">
    <source>
        <dbReference type="EMBL" id="KPA35354.1"/>
    </source>
</evidence>
<dbReference type="EMBL" id="JXCE01001211">
    <property type="protein sequence ID" value="KPA35354.1"/>
    <property type="molecule type" value="Genomic_DNA"/>
</dbReference>
<organism evidence="3 4">
    <name type="scientific">Fusarium langsethiae</name>
    <dbReference type="NCBI Taxonomy" id="179993"/>
    <lineage>
        <taxon>Eukaryota</taxon>
        <taxon>Fungi</taxon>
        <taxon>Dikarya</taxon>
        <taxon>Ascomycota</taxon>
        <taxon>Pezizomycotina</taxon>
        <taxon>Sordariomycetes</taxon>
        <taxon>Hypocreomycetidae</taxon>
        <taxon>Hypocreales</taxon>
        <taxon>Nectriaceae</taxon>
        <taxon>Fusarium</taxon>
    </lineage>
</organism>
<dbReference type="Proteomes" id="UP000037904">
    <property type="component" value="Unassembled WGS sequence"/>
</dbReference>
<keyword evidence="4" id="KW-1185">Reference proteome</keyword>
<feature type="region of interest" description="Disordered" evidence="1">
    <location>
        <begin position="20"/>
        <end position="125"/>
    </location>
</feature>
<evidence type="ECO:0000313" key="4">
    <source>
        <dbReference type="Proteomes" id="UP000037904"/>
    </source>
</evidence>
<feature type="domain" description="PD-(D/E)XK nuclease-like" evidence="2">
    <location>
        <begin position="215"/>
        <end position="418"/>
    </location>
</feature>
<evidence type="ECO:0000256" key="1">
    <source>
        <dbReference type="SAM" id="MobiDB-lite"/>
    </source>
</evidence>
<gene>
    <name evidence="3" type="ORF">FLAG1_11947</name>
</gene>
<evidence type="ECO:0000259" key="2">
    <source>
        <dbReference type="Pfam" id="PF20516"/>
    </source>
</evidence>
<name>A0A0N1J265_FUSLA</name>
<feature type="compositionally biased region" description="Low complexity" evidence="1">
    <location>
        <begin position="104"/>
        <end position="121"/>
    </location>
</feature>
<dbReference type="InterPro" id="IPR046797">
    <property type="entry name" value="PDDEXK_12"/>
</dbReference>
<sequence length="432" mass="48167">MDSVLELRIDQWLASVDIPAQNHSADQPPLKKRKRYHQNNQLLSPEQSTKNSNLYERASAIPAPYMAPETPGKRKADDNNDVTPRAPQLARSQSSIFEGVPDFSSRSGTGTSTSKGSGRSSPIKQTFPVVGLGGHVLHSRTLNPSAVDMPDELYKLYVDIQKINMGQKFLPQSWEAGINERSKTIDRTLQMLEPSVAYIPPPTTGFAVDDDDEMPLSSVFAIVDDIIEEAQRCQNDPFDETGWNHLVHTPLIKAVIKQKCWPGSSILKMSPCMTASVTARYHKFPLPSTKVDYVLHIDPPASTEVDAATRRLQAATLEKSVNHTSFDPLRTSPICLSIETKKYGGDVKKGDVQMASWQAAQWTCLANQAGDSIEKLPFLPGIIVQGHHWSFVATTRRGDETIMAGLSRLRRWAVEDFWPWYKDNVLKETQMV</sequence>
<dbReference type="AlphaFoldDB" id="A0A0N1J265"/>
<comment type="caution">
    <text evidence="3">The sequence shown here is derived from an EMBL/GenBank/DDBJ whole genome shotgun (WGS) entry which is preliminary data.</text>
</comment>
<reference evidence="3 4" key="1">
    <citation type="submission" date="2015-04" db="EMBL/GenBank/DDBJ databases">
        <title>The draft genome sequence of Fusarium langsethiae, a T-2/HT-2 mycotoxin producer.</title>
        <authorList>
            <person name="Lysoe E."/>
            <person name="Divon H.H."/>
            <person name="Terzi V."/>
            <person name="Orru L."/>
            <person name="Lamontanara A."/>
            <person name="Kolseth A.-K."/>
            <person name="Frandsen R.J."/>
            <person name="Nielsen K."/>
            <person name="Thrane U."/>
        </authorList>
    </citation>
    <scope>NUCLEOTIDE SEQUENCE [LARGE SCALE GENOMIC DNA]</scope>
    <source>
        <strain evidence="3 4">Fl201059</strain>
    </source>
</reference>
<proteinExistence type="predicted"/>
<protein>
    <recommendedName>
        <fullName evidence="2">PD-(D/E)XK nuclease-like domain-containing protein</fullName>
    </recommendedName>
</protein>